<organism evidence="7 8">
    <name type="scientific">Thermomonospora curvata (strain ATCC 19995 / DSM 43183 / JCM 3096 / KCTC 9072 / NBRC 15933 / NCIMB 10081 / Henssen B9)</name>
    <dbReference type="NCBI Taxonomy" id="471852"/>
    <lineage>
        <taxon>Bacteria</taxon>
        <taxon>Bacillati</taxon>
        <taxon>Actinomycetota</taxon>
        <taxon>Actinomycetes</taxon>
        <taxon>Streptosporangiales</taxon>
        <taxon>Thermomonosporaceae</taxon>
        <taxon>Thermomonospora</taxon>
    </lineage>
</organism>
<comment type="subcellular location">
    <subcellularLocation>
        <location evidence="1">Membrane</location>
        <topology evidence="1">Multi-pass membrane protein</topology>
    </subcellularLocation>
</comment>
<sequence length="224" mass="24004">MGTFIRAGALSQQRDPYGGCQMNDPLVPRRSRSEGLATHAARAVSAAVLVGTVTAVMWVLEALDYALGGALDRYGIRSYDLGELPDIFTAPFLHGGFGHLMANTMPFLVLGFLAAVRGIGRFLAASLIIIVVGGLGVWFTGSPSVETLGSSILIFGYFGYLLSRGLFERSLLDLAIAVVVVLSYGTMIYGILPTHPMISWQGHLFGLIGGVLAAWVLRRRDAWS</sequence>
<feature type="transmembrane region" description="Helical" evidence="5">
    <location>
        <begin position="198"/>
        <end position="217"/>
    </location>
</feature>
<evidence type="ECO:0000313" key="7">
    <source>
        <dbReference type="EMBL" id="ACY95871.1"/>
    </source>
</evidence>
<feature type="transmembrane region" description="Helical" evidence="5">
    <location>
        <begin position="92"/>
        <end position="115"/>
    </location>
</feature>
<dbReference type="GO" id="GO:0004252">
    <property type="term" value="F:serine-type endopeptidase activity"/>
    <property type="evidence" value="ECO:0007669"/>
    <property type="project" value="InterPro"/>
</dbReference>
<protein>
    <submittedName>
        <fullName evidence="7">Rhomboid family protein</fullName>
    </submittedName>
</protein>
<accession>D1A1E9</accession>
<reference evidence="7 8" key="1">
    <citation type="journal article" date="2011" name="Stand. Genomic Sci.">
        <title>Complete genome sequence of Thermomonospora curvata type strain (B9).</title>
        <authorList>
            <person name="Chertkov O."/>
            <person name="Sikorski J."/>
            <person name="Nolan M."/>
            <person name="Lapidus A."/>
            <person name="Lucas S."/>
            <person name="Del Rio T.G."/>
            <person name="Tice H."/>
            <person name="Cheng J.F."/>
            <person name="Goodwin L."/>
            <person name="Pitluck S."/>
            <person name="Liolios K."/>
            <person name="Ivanova N."/>
            <person name="Mavromatis K."/>
            <person name="Mikhailova N."/>
            <person name="Ovchinnikova G."/>
            <person name="Pati A."/>
            <person name="Chen A."/>
            <person name="Palaniappan K."/>
            <person name="Djao O.D."/>
            <person name="Land M."/>
            <person name="Hauser L."/>
            <person name="Chang Y.J."/>
            <person name="Jeffries C.D."/>
            <person name="Brettin T."/>
            <person name="Han C."/>
            <person name="Detter J.C."/>
            <person name="Rohde M."/>
            <person name="Goker M."/>
            <person name="Woyke T."/>
            <person name="Bristow J."/>
            <person name="Eisen J.A."/>
            <person name="Markowitz V."/>
            <person name="Hugenholtz P."/>
            <person name="Klenk H.P."/>
            <person name="Kyrpides N.C."/>
        </authorList>
    </citation>
    <scope>NUCLEOTIDE SEQUENCE [LARGE SCALE GENOMIC DNA]</scope>
    <source>
        <strain evidence="8">ATCC 19995 / DSM 43183 / JCM 3096 / KCTC 9072 / NBRC 15933 / NCIMB 10081 / Henssen B9</strain>
    </source>
</reference>
<feature type="transmembrane region" description="Helical" evidence="5">
    <location>
        <begin position="39"/>
        <end position="60"/>
    </location>
</feature>
<dbReference type="KEGG" id="tcu:Tcur_0267"/>
<dbReference type="Pfam" id="PF01694">
    <property type="entry name" value="Rhomboid"/>
    <property type="match status" value="1"/>
</dbReference>
<dbReference type="InterPro" id="IPR035952">
    <property type="entry name" value="Rhomboid-like_sf"/>
</dbReference>
<dbReference type="EMBL" id="CP001738">
    <property type="protein sequence ID" value="ACY95871.1"/>
    <property type="molecule type" value="Genomic_DNA"/>
</dbReference>
<evidence type="ECO:0000256" key="3">
    <source>
        <dbReference type="ARBA" id="ARBA00022989"/>
    </source>
</evidence>
<keyword evidence="4 5" id="KW-0472">Membrane</keyword>
<evidence type="ECO:0000256" key="5">
    <source>
        <dbReference type="SAM" id="Phobius"/>
    </source>
</evidence>
<dbReference type="STRING" id="471852.Tcur_0267"/>
<feature type="transmembrane region" description="Helical" evidence="5">
    <location>
        <begin position="122"/>
        <end position="141"/>
    </location>
</feature>
<keyword evidence="2 5" id="KW-0812">Transmembrane</keyword>
<dbReference type="HOGENOM" id="CLU_067823_2_0_11"/>
<dbReference type="Gene3D" id="1.20.1540.10">
    <property type="entry name" value="Rhomboid-like"/>
    <property type="match status" value="1"/>
</dbReference>
<dbReference type="eggNOG" id="COG0705">
    <property type="taxonomic scope" value="Bacteria"/>
</dbReference>
<dbReference type="PANTHER" id="PTHR43731:SF9">
    <property type="entry name" value="SLR1461 PROTEIN"/>
    <property type="match status" value="1"/>
</dbReference>
<dbReference type="SUPFAM" id="SSF144091">
    <property type="entry name" value="Rhomboid-like"/>
    <property type="match status" value="1"/>
</dbReference>
<feature type="domain" description="Peptidase S54 rhomboid" evidence="6">
    <location>
        <begin position="83"/>
        <end position="219"/>
    </location>
</feature>
<keyword evidence="8" id="KW-1185">Reference proteome</keyword>
<dbReference type="Proteomes" id="UP000001918">
    <property type="component" value="Chromosome"/>
</dbReference>
<dbReference type="GO" id="GO:0016020">
    <property type="term" value="C:membrane"/>
    <property type="evidence" value="ECO:0007669"/>
    <property type="project" value="UniProtKB-SubCell"/>
</dbReference>
<evidence type="ECO:0000256" key="4">
    <source>
        <dbReference type="ARBA" id="ARBA00023136"/>
    </source>
</evidence>
<keyword evidence="3 5" id="KW-1133">Transmembrane helix</keyword>
<dbReference type="MEROPS" id="S54.029"/>
<evidence type="ECO:0000256" key="1">
    <source>
        <dbReference type="ARBA" id="ARBA00004141"/>
    </source>
</evidence>
<evidence type="ECO:0000256" key="2">
    <source>
        <dbReference type="ARBA" id="ARBA00022692"/>
    </source>
</evidence>
<gene>
    <name evidence="7" type="ordered locus">Tcur_0267</name>
</gene>
<evidence type="ECO:0000259" key="6">
    <source>
        <dbReference type="Pfam" id="PF01694"/>
    </source>
</evidence>
<evidence type="ECO:0000313" key="8">
    <source>
        <dbReference type="Proteomes" id="UP000001918"/>
    </source>
</evidence>
<dbReference type="InterPro" id="IPR022764">
    <property type="entry name" value="Peptidase_S54_rhomboid_dom"/>
</dbReference>
<name>D1A1E9_THECD</name>
<dbReference type="AlphaFoldDB" id="D1A1E9"/>
<dbReference type="InterPro" id="IPR050925">
    <property type="entry name" value="Rhomboid_protease_S54"/>
</dbReference>
<feature type="transmembrane region" description="Helical" evidence="5">
    <location>
        <begin position="147"/>
        <end position="167"/>
    </location>
</feature>
<feature type="transmembrane region" description="Helical" evidence="5">
    <location>
        <begin position="174"/>
        <end position="192"/>
    </location>
</feature>
<dbReference type="PANTHER" id="PTHR43731">
    <property type="entry name" value="RHOMBOID PROTEASE"/>
    <property type="match status" value="1"/>
</dbReference>
<proteinExistence type="predicted"/>